<dbReference type="InterPro" id="IPR025714">
    <property type="entry name" value="Methyltranfer_dom"/>
</dbReference>
<evidence type="ECO:0000259" key="2">
    <source>
        <dbReference type="Pfam" id="PF21320"/>
    </source>
</evidence>
<accession>A0ABN1TJ75</accession>
<dbReference type="PANTHER" id="PTHR45128:SF1">
    <property type="entry name" value="S-ADENOSYLMETHIONINE-DEPENDENT METHYLTRANSFERASE RV2258C"/>
    <property type="match status" value="1"/>
</dbReference>
<dbReference type="GO" id="GO:0032259">
    <property type="term" value="P:methylation"/>
    <property type="evidence" value="ECO:0007669"/>
    <property type="project" value="UniProtKB-KW"/>
</dbReference>
<comment type="caution">
    <text evidence="3">The sequence shown here is derived from an EMBL/GenBank/DDBJ whole genome shotgun (WGS) entry which is preliminary data.</text>
</comment>
<feature type="domain" description="Methyltransferase" evidence="1">
    <location>
        <begin position="184"/>
        <end position="297"/>
    </location>
</feature>
<dbReference type="Gene3D" id="1.10.10.10">
    <property type="entry name" value="Winged helix-like DNA-binding domain superfamily/Winged helix DNA-binding domain"/>
    <property type="match status" value="1"/>
</dbReference>
<feature type="domain" description="S-adenosylmethionine-dependent methyltransferase Rv2258c-like winged HTH" evidence="2">
    <location>
        <begin position="35"/>
        <end position="108"/>
    </location>
</feature>
<dbReference type="Pfam" id="PF13847">
    <property type="entry name" value="Methyltransf_31"/>
    <property type="match status" value="1"/>
</dbReference>
<dbReference type="InterPro" id="IPR036390">
    <property type="entry name" value="WH_DNA-bd_sf"/>
</dbReference>
<dbReference type="Pfam" id="PF21320">
    <property type="entry name" value="WHD_Rv2258c"/>
    <property type="match status" value="1"/>
</dbReference>
<proteinExistence type="predicted"/>
<dbReference type="InterPro" id="IPR029063">
    <property type="entry name" value="SAM-dependent_MTases_sf"/>
</dbReference>
<dbReference type="EMBL" id="BAAALD010000033">
    <property type="protein sequence ID" value="GAA1089516.1"/>
    <property type="molecule type" value="Genomic_DNA"/>
</dbReference>
<dbReference type="InterPro" id="IPR048711">
    <property type="entry name" value="WHD_Rv2258c"/>
</dbReference>
<dbReference type="InterPro" id="IPR053173">
    <property type="entry name" value="SAM-binding_MTase"/>
</dbReference>
<keyword evidence="4" id="KW-1185">Reference proteome</keyword>
<dbReference type="Gene3D" id="3.40.50.150">
    <property type="entry name" value="Vaccinia Virus protein VP39"/>
    <property type="match status" value="1"/>
</dbReference>
<gene>
    <name evidence="3" type="ORF">GCM10009663_36570</name>
</gene>
<keyword evidence="3" id="KW-0808">Transferase</keyword>
<dbReference type="GO" id="GO:0008168">
    <property type="term" value="F:methyltransferase activity"/>
    <property type="evidence" value="ECO:0007669"/>
    <property type="project" value="UniProtKB-KW"/>
</dbReference>
<dbReference type="Proteomes" id="UP001499987">
    <property type="component" value="Unassembled WGS sequence"/>
</dbReference>
<protein>
    <submittedName>
        <fullName evidence="3">Class I SAM-dependent methyltransferase</fullName>
    </submittedName>
</protein>
<organism evidence="3 4">
    <name type="scientific">Kitasatospora arboriphila</name>
    <dbReference type="NCBI Taxonomy" id="258052"/>
    <lineage>
        <taxon>Bacteria</taxon>
        <taxon>Bacillati</taxon>
        <taxon>Actinomycetota</taxon>
        <taxon>Actinomycetes</taxon>
        <taxon>Kitasatosporales</taxon>
        <taxon>Streptomycetaceae</taxon>
        <taxon>Kitasatospora</taxon>
    </lineage>
</organism>
<evidence type="ECO:0000313" key="3">
    <source>
        <dbReference type="EMBL" id="GAA1089516.1"/>
    </source>
</evidence>
<evidence type="ECO:0000313" key="4">
    <source>
        <dbReference type="Proteomes" id="UP001499987"/>
    </source>
</evidence>
<reference evidence="3 4" key="1">
    <citation type="journal article" date="2019" name="Int. J. Syst. Evol. Microbiol.">
        <title>The Global Catalogue of Microorganisms (GCM) 10K type strain sequencing project: providing services to taxonomists for standard genome sequencing and annotation.</title>
        <authorList>
            <consortium name="The Broad Institute Genomics Platform"/>
            <consortium name="The Broad Institute Genome Sequencing Center for Infectious Disease"/>
            <person name="Wu L."/>
            <person name="Ma J."/>
        </authorList>
    </citation>
    <scope>NUCLEOTIDE SEQUENCE [LARGE SCALE GENOMIC DNA]</scope>
    <source>
        <strain evidence="3 4">JCM 13002</strain>
    </source>
</reference>
<dbReference type="CDD" id="cd02440">
    <property type="entry name" value="AdoMet_MTases"/>
    <property type="match status" value="1"/>
</dbReference>
<name>A0ABN1TJ75_9ACTN</name>
<dbReference type="RefSeq" id="WP_344624694.1">
    <property type="nucleotide sequence ID" value="NZ_BAAALD010000033.1"/>
</dbReference>
<dbReference type="SUPFAM" id="SSF46785">
    <property type="entry name" value="Winged helix' DNA-binding domain"/>
    <property type="match status" value="1"/>
</dbReference>
<evidence type="ECO:0000259" key="1">
    <source>
        <dbReference type="Pfam" id="PF13847"/>
    </source>
</evidence>
<dbReference type="PANTHER" id="PTHR45128">
    <property type="entry name" value="METHYLTRANSFERASE TYPE 11"/>
    <property type="match status" value="1"/>
</dbReference>
<sequence>MASPENGSPENGSGELDPMKAEAFAGRMVDVLNGAALALMTSVGHQAGLFDAMAGSPPATSPELAARTALDERYVREWLGGMVVGGIVEYDPADGTYRLPPEHAASLTAAAGPDNLAGIMQYVGLMGEVEQQVVGAFRHGGGVPYSAYPRFQALQAEESARVYDLALVDTIVPLVPGLTERLRAGIDALDVGTGQGHAPVVLAAAFPESRFHGLDQSEEGIAVGRSQAERRGLANVTLAVGDSTGIAGTYDLITAFDVIHDLAEPAATLAAIAAALRPGGTFLMGDIAASSRLEENVGHPFGPALYCFSVFYCMTTSLSTGGAGLGTVWGEQTARRMLAEAGFGEVEVRSVEGDPLNVYYVARKD</sequence>
<dbReference type="InterPro" id="IPR036388">
    <property type="entry name" value="WH-like_DNA-bd_sf"/>
</dbReference>
<dbReference type="SUPFAM" id="SSF53335">
    <property type="entry name" value="S-adenosyl-L-methionine-dependent methyltransferases"/>
    <property type="match status" value="1"/>
</dbReference>
<keyword evidence="3" id="KW-0489">Methyltransferase</keyword>